<dbReference type="PANTHER" id="PTHR23024">
    <property type="entry name" value="ARYLACETAMIDE DEACETYLASE"/>
    <property type="match status" value="1"/>
</dbReference>
<dbReference type="Gene3D" id="3.40.50.1820">
    <property type="entry name" value="alpha/beta hydrolase"/>
    <property type="match status" value="2"/>
</dbReference>
<evidence type="ECO:0000256" key="1">
    <source>
        <dbReference type="ARBA" id="ARBA00010515"/>
    </source>
</evidence>
<dbReference type="InterPro" id="IPR050466">
    <property type="entry name" value="Carboxylest/Gibb_receptor"/>
</dbReference>
<feature type="domain" description="Alpha/beta hydrolase fold-3" evidence="2">
    <location>
        <begin position="201"/>
        <end position="421"/>
    </location>
</feature>
<protein>
    <recommendedName>
        <fullName evidence="2">Alpha/beta hydrolase fold-3 domain-containing protein</fullName>
    </recommendedName>
</protein>
<comment type="caution">
    <text evidence="3">The sequence shown here is derived from an EMBL/GenBank/DDBJ whole genome shotgun (WGS) entry which is preliminary data.</text>
</comment>
<accession>A0A2H5N4W6</accession>
<dbReference type="InterPro" id="IPR029058">
    <property type="entry name" value="AB_hydrolase_fold"/>
</dbReference>
<feature type="domain" description="Alpha/beta hydrolase fold-3" evidence="2">
    <location>
        <begin position="89"/>
        <end position="164"/>
    </location>
</feature>
<dbReference type="PANTHER" id="PTHR23024:SF546">
    <property type="entry name" value="CARBOXYLESTERASE 120-RELATED"/>
    <property type="match status" value="1"/>
</dbReference>
<dbReference type="AlphaFoldDB" id="A0A2H5N4W6"/>
<dbReference type="InterPro" id="IPR013094">
    <property type="entry name" value="AB_hydrolase_3"/>
</dbReference>
<sequence>LRLNISDTTALCESTTDFPQHPMFTFNSDGTMTRNHSLYPNTAATPDPNDDTIALSKDVPVNQSNNTWVRIFLPRQALDSSTDTKFPLVVYTHGGGLLLLSAATKIYHDLCSDIAARVPAIIVSVDYRLAPEHRLPAAYDDAVEVLQWVKTTQEHWLRQYADFSSSLSKDVPVNQSNNTWVRIFLPRQALDSSTDTKFPLVVYTHGGGLLLLSAATKIYHDLCSEIAARVPAIIVSVDYRLSPEHRLPAAYDDAVEVLQWVKTTQEHWLRQYADFSSCFIMGDSGGGNIAYHAALQAAAQVDDLLPLKIKGLILLKPFFGGVKRTESELRLANQPILPPPQTDFTWQLALPIGADRDHEYSNPIVGGGSKFLDQFRLLGWKVMVTGGSEDTLFDRQVELAKLMEQKGVNVVSYFDDSPHDMIGDPVKLEALYVNIKKFILS</sequence>
<dbReference type="GO" id="GO:0016787">
    <property type="term" value="F:hydrolase activity"/>
    <property type="evidence" value="ECO:0007669"/>
    <property type="project" value="InterPro"/>
</dbReference>
<evidence type="ECO:0000313" key="3">
    <source>
        <dbReference type="EMBL" id="GAY34997.1"/>
    </source>
</evidence>
<dbReference type="SUPFAM" id="SSF53474">
    <property type="entry name" value="alpha/beta-Hydrolases"/>
    <property type="match status" value="2"/>
</dbReference>
<organism evidence="3 4">
    <name type="scientific">Citrus unshiu</name>
    <name type="common">Satsuma mandarin</name>
    <name type="synonym">Citrus nobilis var. unshiu</name>
    <dbReference type="NCBI Taxonomy" id="55188"/>
    <lineage>
        <taxon>Eukaryota</taxon>
        <taxon>Viridiplantae</taxon>
        <taxon>Streptophyta</taxon>
        <taxon>Embryophyta</taxon>
        <taxon>Tracheophyta</taxon>
        <taxon>Spermatophyta</taxon>
        <taxon>Magnoliopsida</taxon>
        <taxon>eudicotyledons</taxon>
        <taxon>Gunneridae</taxon>
        <taxon>Pentapetalae</taxon>
        <taxon>rosids</taxon>
        <taxon>malvids</taxon>
        <taxon>Sapindales</taxon>
        <taxon>Rutaceae</taxon>
        <taxon>Aurantioideae</taxon>
        <taxon>Citrus</taxon>
    </lineage>
</organism>
<evidence type="ECO:0000259" key="2">
    <source>
        <dbReference type="Pfam" id="PF07859"/>
    </source>
</evidence>
<keyword evidence="4" id="KW-1185">Reference proteome</keyword>
<dbReference type="Pfam" id="PF07859">
    <property type="entry name" value="Abhydrolase_3"/>
    <property type="match status" value="2"/>
</dbReference>
<feature type="non-terminal residue" evidence="3">
    <location>
        <position position="1"/>
    </location>
</feature>
<comment type="similarity">
    <text evidence="1">Belongs to the 'GDXG' lipolytic enzyme family.</text>
</comment>
<gene>
    <name evidence="3" type="ORF">CUMW_277870</name>
</gene>
<evidence type="ECO:0000313" key="4">
    <source>
        <dbReference type="Proteomes" id="UP000236630"/>
    </source>
</evidence>
<dbReference type="Proteomes" id="UP000236630">
    <property type="component" value="Unassembled WGS sequence"/>
</dbReference>
<reference evidence="3 4" key="1">
    <citation type="journal article" date="2017" name="Front. Genet.">
        <title>Draft sequencing of the heterozygous diploid genome of Satsuma (Citrus unshiu Marc.) using a hybrid assembly approach.</title>
        <authorList>
            <person name="Shimizu T."/>
            <person name="Tanizawa Y."/>
            <person name="Mochizuki T."/>
            <person name="Nagasaki H."/>
            <person name="Yoshioka T."/>
            <person name="Toyoda A."/>
            <person name="Fujiyama A."/>
            <person name="Kaminuma E."/>
            <person name="Nakamura Y."/>
        </authorList>
    </citation>
    <scope>NUCLEOTIDE SEQUENCE [LARGE SCALE GENOMIC DNA]</scope>
    <source>
        <strain evidence="4">cv. Miyagawa wase</strain>
    </source>
</reference>
<name>A0A2H5N4W6_CITUN</name>
<dbReference type="EMBL" id="BDQV01001869">
    <property type="protein sequence ID" value="GAY34997.1"/>
    <property type="molecule type" value="Genomic_DNA"/>
</dbReference>
<dbReference type="STRING" id="55188.A0A2H5N4W6"/>
<proteinExistence type="inferred from homology"/>